<gene>
    <name evidence="5" type="ORF">MEQU1_000462</name>
</gene>
<dbReference type="SUPFAM" id="SSF52833">
    <property type="entry name" value="Thioredoxin-like"/>
    <property type="match status" value="1"/>
</dbReference>
<evidence type="ECO:0000313" key="6">
    <source>
        <dbReference type="Proteomes" id="UP001214415"/>
    </source>
</evidence>
<dbReference type="Pfam" id="PF13450">
    <property type="entry name" value="NAD_binding_8"/>
    <property type="match status" value="1"/>
</dbReference>
<evidence type="ECO:0000256" key="2">
    <source>
        <dbReference type="ARBA" id="ARBA00020570"/>
    </source>
</evidence>
<dbReference type="PROSITE" id="PS00194">
    <property type="entry name" value="THIOREDOXIN_1"/>
    <property type="match status" value="1"/>
</dbReference>
<dbReference type="InterPro" id="IPR051209">
    <property type="entry name" value="FAD-bind_Monooxygenase_sf"/>
</dbReference>
<dbReference type="PANTHER" id="PTHR42877">
    <property type="entry name" value="L-ORNITHINE N(5)-MONOOXYGENASE-RELATED"/>
    <property type="match status" value="1"/>
</dbReference>
<dbReference type="Pfam" id="PF00085">
    <property type="entry name" value="Thioredoxin"/>
    <property type="match status" value="1"/>
</dbReference>
<dbReference type="InterPro" id="IPR017937">
    <property type="entry name" value="Thioredoxin_CS"/>
</dbReference>
<reference evidence="5" key="1">
    <citation type="submission" date="2023-03" db="EMBL/GenBank/DDBJ databases">
        <title>Mating type loci evolution in Malassezia.</title>
        <authorList>
            <person name="Coelho M.A."/>
        </authorList>
    </citation>
    <scope>NUCLEOTIDE SEQUENCE</scope>
    <source>
        <strain evidence="5">CBS 12830</strain>
    </source>
</reference>
<evidence type="ECO:0000313" key="5">
    <source>
        <dbReference type="EMBL" id="WFD21806.1"/>
    </source>
</evidence>
<dbReference type="Pfam" id="PF13738">
    <property type="entry name" value="Pyr_redox_3"/>
    <property type="match status" value="1"/>
</dbReference>
<sequence>MDAYPTALPSGMQLVQDPVNFQGLEPEYHDIVCIGGGMSGVSLACKLKMKYGKVPDMAILERLAGPAGTWEGNTYPGCACDIPALVYSFSFRQKTDWSSFFPRQPEIREYVRTVVAEYGISDLFRYHTVAIESRYDPATSLWHVISATVDPKNPTATPTYTHYVSKLLVMAVGGLSEPNKCDIPGHETFRGAIFHSARWDHSVDLKNKHVIVVGNGCSATQIVPEIVKEAKHVTQFVRSKHWYAPLPQNDLPAKPWFRWMLHNVPFFMSLLRLIVWLVLESHFAMALRTRKGERLRADWEKVCRAYVVEKAPAKYHEQLVPKEKELMVACRRRVLDTTYLPALSSPNLDLLTTKLERIEEDAVWTADGRRIAADVIVLANGFSPKAAGAPLTLRGKDLTIQEHYAKYGEGSQLAYRSIFLSGFPNMGMLVGPNSGTGHMSVVYTSERQQELLLTIADPVLTSSKPSQAAIQHVPGTPASSELVQGPTYDVKIEAELAEQHWIVKRMKELVFSTCDSWYRDAKSGRVTAVYPDWQWKLALRCWFPVWKDYVYTNLPHGQKHARSRLWQKLGCALNLGGVPHVDPSETPEINREAIGVVASWFRTNFIMGVQVITSYDQFKQVTGGDKVVVIDFWATWCGPCKMIGPVFEKISDTPAGDKIGFYKVDVDEQSQIAQEVGIRAMPTFVFFKNGQKVDTIVGADPAKLQAAITQHSS</sequence>
<dbReference type="GO" id="GO:0015035">
    <property type="term" value="F:protein-disulfide reductase activity"/>
    <property type="evidence" value="ECO:0007669"/>
    <property type="project" value="InterPro"/>
</dbReference>
<dbReference type="InterPro" id="IPR013766">
    <property type="entry name" value="Thioredoxin_domain"/>
</dbReference>
<dbReference type="NCBIfam" id="TIGR01068">
    <property type="entry name" value="thioredoxin"/>
    <property type="match status" value="1"/>
</dbReference>
<comment type="similarity">
    <text evidence="1">Belongs to the FAD-binding monooxygenase family.</text>
</comment>
<dbReference type="InterPro" id="IPR036188">
    <property type="entry name" value="FAD/NAD-bd_sf"/>
</dbReference>
<dbReference type="SUPFAM" id="SSF51905">
    <property type="entry name" value="FAD/NAD(P)-binding domain"/>
    <property type="match status" value="1"/>
</dbReference>
<dbReference type="Gene3D" id="3.40.30.10">
    <property type="entry name" value="Glutaredoxin"/>
    <property type="match status" value="1"/>
</dbReference>
<dbReference type="CDD" id="cd02947">
    <property type="entry name" value="TRX_family"/>
    <property type="match status" value="1"/>
</dbReference>
<dbReference type="InterPro" id="IPR036249">
    <property type="entry name" value="Thioredoxin-like_sf"/>
</dbReference>
<keyword evidence="6" id="KW-1185">Reference proteome</keyword>
<organism evidence="5 6">
    <name type="scientific">Malassezia equina</name>
    <dbReference type="NCBI Taxonomy" id="1381935"/>
    <lineage>
        <taxon>Eukaryota</taxon>
        <taxon>Fungi</taxon>
        <taxon>Dikarya</taxon>
        <taxon>Basidiomycota</taxon>
        <taxon>Ustilaginomycotina</taxon>
        <taxon>Malasseziomycetes</taxon>
        <taxon>Malasseziales</taxon>
        <taxon>Malasseziaceae</taxon>
        <taxon>Malassezia</taxon>
    </lineage>
</organism>
<dbReference type="EMBL" id="CP119900">
    <property type="protein sequence ID" value="WFD21806.1"/>
    <property type="molecule type" value="Genomic_DNA"/>
</dbReference>
<dbReference type="Gene3D" id="3.50.50.60">
    <property type="entry name" value="FAD/NAD(P)-binding domain"/>
    <property type="match status" value="3"/>
</dbReference>
<evidence type="ECO:0000259" key="4">
    <source>
        <dbReference type="PROSITE" id="PS51352"/>
    </source>
</evidence>
<protein>
    <recommendedName>
        <fullName evidence="2">Thioredoxin</fullName>
    </recommendedName>
</protein>
<proteinExistence type="inferred from homology"/>
<keyword evidence="3" id="KW-1015">Disulfide bond</keyword>
<dbReference type="PRINTS" id="PR00421">
    <property type="entry name" value="THIOREDOXIN"/>
</dbReference>
<dbReference type="FunFam" id="3.40.30.10:FF:000245">
    <property type="entry name" value="Thioredoxin"/>
    <property type="match status" value="1"/>
</dbReference>
<evidence type="ECO:0000256" key="1">
    <source>
        <dbReference type="ARBA" id="ARBA00010139"/>
    </source>
</evidence>
<dbReference type="PANTHER" id="PTHR42877:SF5">
    <property type="entry name" value="L-ORNITHINE N(5)-MONOOXYGENASE-RELATED"/>
    <property type="match status" value="1"/>
</dbReference>
<accession>A0AAF0EBY2</accession>
<name>A0AAF0EBY2_9BASI</name>
<dbReference type="AlphaFoldDB" id="A0AAF0EBY2"/>
<evidence type="ECO:0000256" key="3">
    <source>
        <dbReference type="ARBA" id="ARBA00023157"/>
    </source>
</evidence>
<dbReference type="InterPro" id="IPR005746">
    <property type="entry name" value="Thioredoxin"/>
</dbReference>
<dbReference type="Proteomes" id="UP001214415">
    <property type="component" value="Chromosome 1"/>
</dbReference>
<feature type="domain" description="Thioredoxin" evidence="4">
    <location>
        <begin position="592"/>
        <end position="713"/>
    </location>
</feature>
<dbReference type="PROSITE" id="PS51352">
    <property type="entry name" value="THIOREDOXIN_2"/>
    <property type="match status" value="1"/>
</dbReference>